<evidence type="ECO:0000313" key="2">
    <source>
        <dbReference type="Proteomes" id="UP000581447"/>
    </source>
</evidence>
<evidence type="ECO:0000313" key="1">
    <source>
        <dbReference type="EMBL" id="MBB3943281.1"/>
    </source>
</evidence>
<organism evidence="1 2">
    <name type="scientific">Sphingorhabdus rigui</name>
    <dbReference type="NCBI Taxonomy" id="1282858"/>
    <lineage>
        <taxon>Bacteria</taxon>
        <taxon>Pseudomonadati</taxon>
        <taxon>Pseudomonadota</taxon>
        <taxon>Alphaproteobacteria</taxon>
        <taxon>Sphingomonadales</taxon>
        <taxon>Sphingomonadaceae</taxon>
        <taxon>Sphingorhabdus</taxon>
    </lineage>
</organism>
<proteinExistence type="predicted"/>
<dbReference type="RefSeq" id="WP_183941615.1">
    <property type="nucleotide sequence ID" value="NZ_BAABBG010000005.1"/>
</dbReference>
<comment type="caution">
    <text evidence="1">The sequence shown here is derived from an EMBL/GenBank/DDBJ whole genome shotgun (WGS) entry which is preliminary data.</text>
</comment>
<reference evidence="1 2" key="1">
    <citation type="submission" date="2020-08" db="EMBL/GenBank/DDBJ databases">
        <title>Genomic Encyclopedia of Type Strains, Phase IV (KMG-IV): sequencing the most valuable type-strain genomes for metagenomic binning, comparative biology and taxonomic classification.</title>
        <authorList>
            <person name="Goeker M."/>
        </authorList>
    </citation>
    <scope>NUCLEOTIDE SEQUENCE [LARGE SCALE GENOMIC DNA]</scope>
    <source>
        <strain evidence="1 2">DSM 29050</strain>
    </source>
</reference>
<protein>
    <submittedName>
        <fullName evidence="1">Uncharacterized protein</fullName>
    </submittedName>
</protein>
<dbReference type="AlphaFoldDB" id="A0A840B048"/>
<dbReference type="Proteomes" id="UP000581447">
    <property type="component" value="Unassembled WGS sequence"/>
</dbReference>
<gene>
    <name evidence="1" type="ORF">GGR91_001539</name>
</gene>
<accession>A0A840B048</accession>
<sequence length="55" mass="6122">MPRKANPHNEAESQRQLVDDLCVELVDFGSDFPISAAELDALEQLLGADLRELLQ</sequence>
<keyword evidence="2" id="KW-1185">Reference proteome</keyword>
<name>A0A840B048_9SPHN</name>
<dbReference type="EMBL" id="JACIEA010000002">
    <property type="protein sequence ID" value="MBB3943281.1"/>
    <property type="molecule type" value="Genomic_DNA"/>
</dbReference>